<dbReference type="AlphaFoldDB" id="A0A133VA25"/>
<comment type="caution">
    <text evidence="7">The sequence shown here is derived from an EMBL/GenBank/DDBJ whole genome shotgun (WGS) entry which is preliminary data.</text>
</comment>
<dbReference type="NCBIfam" id="TIGR00285">
    <property type="entry name" value="DNA-binding protein Alba"/>
    <property type="match status" value="1"/>
</dbReference>
<evidence type="ECO:0000313" key="7">
    <source>
        <dbReference type="EMBL" id="KXB03292.1"/>
    </source>
</evidence>
<accession>A0A133VA25</accession>
<keyword evidence="2 5" id="KW-0158">Chromosome</keyword>
<organism evidence="7 8">
    <name type="scientific">candidate division MSBL1 archaeon SCGC-AAA261G05</name>
    <dbReference type="NCBI Taxonomy" id="1698276"/>
    <lineage>
        <taxon>Archaea</taxon>
        <taxon>Methanobacteriati</taxon>
        <taxon>Methanobacteriota</taxon>
        <taxon>candidate division MSBL1</taxon>
    </lineage>
</organism>
<dbReference type="PIRSF" id="PIRSF028732">
    <property type="entry name" value="Alba"/>
    <property type="match status" value="1"/>
</dbReference>
<comment type="function">
    <text evidence="5">Binds double-stranded DNA tightly but without sequence specificity. Involved in DNA compaction.</text>
</comment>
<dbReference type="SUPFAM" id="SSF82704">
    <property type="entry name" value="AlbA-like"/>
    <property type="match status" value="1"/>
</dbReference>
<evidence type="ECO:0000256" key="5">
    <source>
        <dbReference type="HAMAP-Rule" id="MF_01122"/>
    </source>
</evidence>
<comment type="caution">
    <text evidence="5">Lacks conserved residue(s) required for the propagation of feature annotation.</text>
</comment>
<dbReference type="GO" id="GO:0030261">
    <property type="term" value="P:chromosome condensation"/>
    <property type="evidence" value="ECO:0007669"/>
    <property type="project" value="UniProtKB-KW"/>
</dbReference>
<evidence type="ECO:0000256" key="1">
    <source>
        <dbReference type="ARBA" id="ARBA00008018"/>
    </source>
</evidence>
<keyword evidence="5" id="KW-0226">DNA condensation</keyword>
<dbReference type="Gene3D" id="3.30.110.20">
    <property type="entry name" value="Alba-like domain"/>
    <property type="match status" value="1"/>
</dbReference>
<comment type="subcellular location">
    <subcellularLocation>
        <location evidence="5">Cytoplasm</location>
    </subcellularLocation>
    <subcellularLocation>
        <location evidence="5">Chromosome</location>
    </subcellularLocation>
</comment>
<dbReference type="InterPro" id="IPR002775">
    <property type="entry name" value="DNA/RNA-bd_Alba-like"/>
</dbReference>
<evidence type="ECO:0000256" key="2">
    <source>
        <dbReference type="ARBA" id="ARBA00022454"/>
    </source>
</evidence>
<evidence type="ECO:0000259" key="6">
    <source>
        <dbReference type="Pfam" id="PF01918"/>
    </source>
</evidence>
<reference evidence="7 8" key="1">
    <citation type="journal article" date="2016" name="Sci. Rep.">
        <title>Metabolic traits of an uncultured archaeal lineage -MSBL1- from brine pools of the Red Sea.</title>
        <authorList>
            <person name="Mwirichia R."/>
            <person name="Alam I."/>
            <person name="Rashid M."/>
            <person name="Vinu M."/>
            <person name="Ba-Alawi W."/>
            <person name="Anthony Kamau A."/>
            <person name="Kamanda Ngugi D."/>
            <person name="Goker M."/>
            <person name="Klenk H.P."/>
            <person name="Bajic V."/>
            <person name="Stingl U."/>
        </authorList>
    </citation>
    <scope>NUCLEOTIDE SEQUENCE [LARGE SCALE GENOMIC DNA]</scope>
    <source>
        <strain evidence="7">SCGC-AAA261G05</strain>
    </source>
</reference>
<evidence type="ECO:0000313" key="8">
    <source>
        <dbReference type="Proteomes" id="UP000070405"/>
    </source>
</evidence>
<dbReference type="InterPro" id="IPR013795">
    <property type="entry name" value="DNA/RNA-bd_Alba"/>
</dbReference>
<evidence type="ECO:0000256" key="4">
    <source>
        <dbReference type="ARBA" id="ARBA00023125"/>
    </source>
</evidence>
<evidence type="ECO:0000256" key="3">
    <source>
        <dbReference type="ARBA" id="ARBA00022490"/>
    </source>
</evidence>
<comment type="similarity">
    <text evidence="1 5">Belongs to the histone-like Alba family.</text>
</comment>
<keyword evidence="8" id="KW-1185">Reference proteome</keyword>
<dbReference type="GO" id="GO:0005737">
    <property type="term" value="C:cytoplasm"/>
    <property type="evidence" value="ECO:0007669"/>
    <property type="project" value="UniProtKB-SubCell"/>
</dbReference>
<dbReference type="InterPro" id="IPR036882">
    <property type="entry name" value="Alba-like_dom_sf"/>
</dbReference>
<name>A0A133VA25_9EURY</name>
<dbReference type="HAMAP" id="MF_01122">
    <property type="entry name" value="AlbA"/>
    <property type="match status" value="1"/>
</dbReference>
<dbReference type="GO" id="GO:0003690">
    <property type="term" value="F:double-stranded DNA binding"/>
    <property type="evidence" value="ECO:0007669"/>
    <property type="project" value="UniProtKB-UniRule"/>
</dbReference>
<dbReference type="GO" id="GO:0003723">
    <property type="term" value="F:RNA binding"/>
    <property type="evidence" value="ECO:0007669"/>
    <property type="project" value="InterPro"/>
</dbReference>
<proteinExistence type="inferred from homology"/>
<dbReference type="Pfam" id="PF01918">
    <property type="entry name" value="Alba"/>
    <property type="match status" value="1"/>
</dbReference>
<dbReference type="EMBL" id="LHYA01000032">
    <property type="protein sequence ID" value="KXB03292.1"/>
    <property type="molecule type" value="Genomic_DNA"/>
</dbReference>
<keyword evidence="3 5" id="KW-0963">Cytoplasm</keyword>
<protein>
    <recommendedName>
        <fullName evidence="5">DNA/RNA-binding protein Alba</fullName>
    </recommendedName>
</protein>
<sequence length="95" mass="10162">MAELKGNDENVVFVGDKPVMNYVQAVVTQIGEGAEEVVLKARGRAISGAVDVAEVLRNRFLQDLSIESIETGTEKLEGESGTVNVSTISISLGRR</sequence>
<dbReference type="NCBIfam" id="NF003088">
    <property type="entry name" value="PRK04015.1"/>
    <property type="match status" value="1"/>
</dbReference>
<dbReference type="GO" id="GO:0005694">
    <property type="term" value="C:chromosome"/>
    <property type="evidence" value="ECO:0007669"/>
    <property type="project" value="UniProtKB-SubCell"/>
</dbReference>
<dbReference type="Proteomes" id="UP000070405">
    <property type="component" value="Unassembled WGS sequence"/>
</dbReference>
<feature type="domain" description="DNA/RNA-binding protein Alba-like" evidence="6">
    <location>
        <begin position="10"/>
        <end position="71"/>
    </location>
</feature>
<keyword evidence="4 5" id="KW-0238">DNA-binding</keyword>
<gene>
    <name evidence="5" type="primary">albA</name>
    <name evidence="7" type="ORF">AKJ47_02555</name>
</gene>